<dbReference type="AlphaFoldDB" id="Q4N3B2"/>
<reference evidence="3 4" key="1">
    <citation type="journal article" date="2005" name="Science">
        <title>Genome sequence of Theileria parva, a bovine pathogen that transforms lymphocytes.</title>
        <authorList>
            <person name="Gardner M.J."/>
            <person name="Bishop R."/>
            <person name="Shah T."/>
            <person name="de Villiers E.P."/>
            <person name="Carlton J.M."/>
            <person name="Hall N."/>
            <person name="Ren Q."/>
            <person name="Paulsen I.T."/>
            <person name="Pain A."/>
            <person name="Berriman M."/>
            <person name="Wilson R.J.M."/>
            <person name="Sato S."/>
            <person name="Ralph S.A."/>
            <person name="Mann D.J."/>
            <person name="Xiong Z."/>
            <person name="Shallom S.J."/>
            <person name="Weidman J."/>
            <person name="Jiang L."/>
            <person name="Lynn J."/>
            <person name="Weaver B."/>
            <person name="Shoaibi A."/>
            <person name="Domingo A.R."/>
            <person name="Wasawo D."/>
            <person name="Crabtree J."/>
            <person name="Wortman J.R."/>
            <person name="Haas B."/>
            <person name="Angiuoli S.V."/>
            <person name="Creasy T.H."/>
            <person name="Lu C."/>
            <person name="Suh B."/>
            <person name="Silva J.C."/>
            <person name="Utterback T.R."/>
            <person name="Feldblyum T.V."/>
            <person name="Pertea M."/>
            <person name="Allen J."/>
            <person name="Nierman W.C."/>
            <person name="Taracha E.L.N."/>
            <person name="Salzberg S.L."/>
            <person name="White O.R."/>
            <person name="Fitzhugh H.A."/>
            <person name="Morzaria S."/>
            <person name="Venter J.C."/>
            <person name="Fraser C.M."/>
            <person name="Nene V."/>
        </authorList>
    </citation>
    <scope>NUCLEOTIDE SEQUENCE [LARGE SCALE GENOMIC DNA]</scope>
    <source>
        <strain evidence="3 4">Muguga</strain>
    </source>
</reference>
<dbReference type="eggNOG" id="ENOG502TN72">
    <property type="taxonomic scope" value="Eukaryota"/>
</dbReference>
<dbReference type="VEuPathDB" id="PiroplasmaDB:TpMuguga_04g00075"/>
<keyword evidence="4" id="KW-1185">Reference proteome</keyword>
<evidence type="ECO:0000313" key="3">
    <source>
        <dbReference type="EMBL" id="EAN31427.1"/>
    </source>
</evidence>
<gene>
    <name evidence="3" type="ordered locus">TP04_0075</name>
</gene>
<name>Q4N3B2_THEPA</name>
<protein>
    <submittedName>
        <fullName evidence="3">Uncharacterized protein</fullName>
    </submittedName>
</protein>
<sequence length="720" mass="81616">MAFNKSKKPPNAAKIADNLNDLCKKLNNAILRKKDLKSSKFVEIYNKCCLLRSQLEDLAPSLLDSGNSKLFSKIADISHTSSKILSNFESINQNYNNAITLPPSVGYNSTVNRGSSVTIDDRVTYMDNFDEFNNEQVTDDFNPFGSSSVDTPNTVDTLNRVGNTVDTLNRVSNTVDTFNRVGNSLNGSVRNSLEDASDFENWANFDNFTPTNHVNDVHKDNYPNLKYKDSKSLSKSESLSSQFTKLKSKTLKLDSIPVKLDSIPRKIDSIAQKIDSVPDEPRETVKQIVTQKREKLEKVEKTPKSERIKPEKSSKPEKSPKSVKSVESEKSDKSVLSDKKLIELEIEREQLKLQQLKLKCQLQSNREHKPLELTAGHSHCSPSHTTQSDSTELVHPHSGLMVGYKQNVMDLLTELMIGNDIEPLWRVENDGGLSNYLGDYARNGKNIIKTNKFSLEFNTNQLNMETFTLNLRIILQIYINISSIQLVYHTGTGDNSIGNNTHRDNSPRDNSVRDNTPGNDTVVGNSVVILSEDNCVNKSVERNMNIELMDLCEFPRLMLKCVENDGNINSLELKLPIGIFQCVLPLEYTIQKFNNLWNLINNNKIRIFLSKLYVNVNEIINILQVYFSIKFVNGVILLSGYGNEIILGNVIIKNNSLIVVQLKSKSELLINSVMEILKEMFSTLNNKYDCNIYQYVLKRVKQLPLKYQSNIKYTNAIKHY</sequence>
<keyword evidence="1" id="KW-0175">Coiled coil</keyword>
<feature type="region of interest" description="Disordered" evidence="2">
    <location>
        <begin position="294"/>
        <end position="330"/>
    </location>
</feature>
<accession>Q4N3B2</accession>
<dbReference type="EMBL" id="AAGK01000004">
    <property type="protein sequence ID" value="EAN31427.1"/>
    <property type="molecule type" value="Genomic_DNA"/>
</dbReference>
<comment type="caution">
    <text evidence="3">The sequence shown here is derived from an EMBL/GenBank/DDBJ whole genome shotgun (WGS) entry which is preliminary data.</text>
</comment>
<evidence type="ECO:0000313" key="4">
    <source>
        <dbReference type="Proteomes" id="UP000001949"/>
    </source>
</evidence>
<proteinExistence type="predicted"/>
<dbReference type="InParanoid" id="Q4N3B2"/>
<feature type="region of interest" description="Disordered" evidence="2">
    <location>
        <begin position="495"/>
        <end position="519"/>
    </location>
</feature>
<feature type="coiled-coil region" evidence="1">
    <location>
        <begin position="339"/>
        <end position="366"/>
    </location>
</feature>
<dbReference type="RefSeq" id="XP_763710.1">
    <property type="nucleotide sequence ID" value="XM_758617.1"/>
</dbReference>
<organism evidence="3 4">
    <name type="scientific">Theileria parva</name>
    <name type="common">East coast fever infection agent</name>
    <dbReference type="NCBI Taxonomy" id="5875"/>
    <lineage>
        <taxon>Eukaryota</taxon>
        <taxon>Sar</taxon>
        <taxon>Alveolata</taxon>
        <taxon>Apicomplexa</taxon>
        <taxon>Aconoidasida</taxon>
        <taxon>Piroplasmida</taxon>
        <taxon>Theileriidae</taxon>
        <taxon>Theileria</taxon>
    </lineage>
</organism>
<evidence type="ECO:0000256" key="2">
    <source>
        <dbReference type="SAM" id="MobiDB-lite"/>
    </source>
</evidence>
<feature type="compositionally biased region" description="Basic and acidic residues" evidence="2">
    <location>
        <begin position="501"/>
        <end position="512"/>
    </location>
</feature>
<dbReference type="Proteomes" id="UP000001949">
    <property type="component" value="Unassembled WGS sequence"/>
</dbReference>
<evidence type="ECO:0000256" key="1">
    <source>
        <dbReference type="SAM" id="Coils"/>
    </source>
</evidence>
<dbReference type="OMA" id="NMNIELM"/>
<dbReference type="KEGG" id="tpv:TP04_0075"/>
<dbReference type="GeneID" id="3501116"/>